<evidence type="ECO:0000313" key="2">
    <source>
        <dbReference type="EMBL" id="RIB18523.1"/>
    </source>
</evidence>
<gene>
    <name evidence="2" type="ORF">C2G38_2085405</name>
</gene>
<evidence type="ECO:0000313" key="3">
    <source>
        <dbReference type="Proteomes" id="UP000266673"/>
    </source>
</evidence>
<feature type="signal peptide" evidence="1">
    <location>
        <begin position="1"/>
        <end position="30"/>
    </location>
</feature>
<evidence type="ECO:0000256" key="1">
    <source>
        <dbReference type="SAM" id="SignalP"/>
    </source>
</evidence>
<reference evidence="2 3" key="1">
    <citation type="submission" date="2018-06" db="EMBL/GenBank/DDBJ databases">
        <title>Comparative genomics reveals the genomic features of Rhizophagus irregularis, R. cerebriforme, R. diaphanum and Gigaspora rosea, and their symbiotic lifestyle signature.</title>
        <authorList>
            <person name="Morin E."/>
            <person name="San Clemente H."/>
            <person name="Chen E.C.H."/>
            <person name="De La Providencia I."/>
            <person name="Hainaut M."/>
            <person name="Kuo A."/>
            <person name="Kohler A."/>
            <person name="Murat C."/>
            <person name="Tang N."/>
            <person name="Roy S."/>
            <person name="Loubradou J."/>
            <person name="Henrissat B."/>
            <person name="Grigoriev I.V."/>
            <person name="Corradi N."/>
            <person name="Roux C."/>
            <person name="Martin F.M."/>
        </authorList>
    </citation>
    <scope>NUCLEOTIDE SEQUENCE [LARGE SCALE GENOMIC DNA]</scope>
    <source>
        <strain evidence="2 3">DAOM 194757</strain>
    </source>
</reference>
<dbReference type="Proteomes" id="UP000266673">
    <property type="component" value="Unassembled WGS sequence"/>
</dbReference>
<feature type="chain" id="PRO_5017273145" evidence="1">
    <location>
        <begin position="31"/>
        <end position="57"/>
    </location>
</feature>
<comment type="caution">
    <text evidence="2">The sequence shown here is derived from an EMBL/GenBank/DDBJ whole genome shotgun (WGS) entry which is preliminary data.</text>
</comment>
<dbReference type="AlphaFoldDB" id="A0A397VF77"/>
<name>A0A397VF77_9GLOM</name>
<keyword evidence="1" id="KW-0732">Signal</keyword>
<keyword evidence="3" id="KW-1185">Reference proteome</keyword>
<organism evidence="2 3">
    <name type="scientific">Gigaspora rosea</name>
    <dbReference type="NCBI Taxonomy" id="44941"/>
    <lineage>
        <taxon>Eukaryota</taxon>
        <taxon>Fungi</taxon>
        <taxon>Fungi incertae sedis</taxon>
        <taxon>Mucoromycota</taxon>
        <taxon>Glomeromycotina</taxon>
        <taxon>Glomeromycetes</taxon>
        <taxon>Diversisporales</taxon>
        <taxon>Gigasporaceae</taxon>
        <taxon>Gigaspora</taxon>
    </lineage>
</organism>
<sequence length="57" mass="6502">MMYIIFCSSHAFVSMLLYRSLFLFICFVSAHCCSCSCSYHFISFVLNGVQIPSYLIG</sequence>
<proteinExistence type="predicted"/>
<protein>
    <submittedName>
        <fullName evidence="2">Uncharacterized protein</fullName>
    </submittedName>
</protein>
<accession>A0A397VF77</accession>
<dbReference type="EMBL" id="QKWP01000534">
    <property type="protein sequence ID" value="RIB18523.1"/>
    <property type="molecule type" value="Genomic_DNA"/>
</dbReference>